<dbReference type="RefSeq" id="WP_181353225.1">
    <property type="nucleotide sequence ID" value="NZ_JABJWZ010000004.1"/>
</dbReference>
<gene>
    <name evidence="1" type="ORF">H3146_01045</name>
</gene>
<evidence type="ECO:0008006" key="3">
    <source>
        <dbReference type="Google" id="ProtNLM"/>
    </source>
</evidence>
<protein>
    <recommendedName>
        <fullName evidence="3">Tetratricopeptide repeat protein</fullName>
    </recommendedName>
</protein>
<organism evidence="1 2">
    <name type="scientific">Streptomyces alkaliterrae</name>
    <dbReference type="NCBI Taxonomy" id="2213162"/>
    <lineage>
        <taxon>Bacteria</taxon>
        <taxon>Bacillati</taxon>
        <taxon>Actinomycetota</taxon>
        <taxon>Actinomycetes</taxon>
        <taxon>Kitasatosporales</taxon>
        <taxon>Streptomycetaceae</taxon>
        <taxon>Streptomyces</taxon>
    </lineage>
</organism>
<dbReference type="EMBL" id="JABJWZ010000004">
    <property type="protein sequence ID" value="MBB1251954.1"/>
    <property type="molecule type" value="Genomic_DNA"/>
</dbReference>
<accession>A0A7W3WGN1</accession>
<reference evidence="2" key="1">
    <citation type="submission" date="2020-05" db="EMBL/GenBank/DDBJ databases">
        <title>Classification of alakaliphilic streptomycetes isolated from an alkaline soil next to Lonar Crater, India and a proposal for the recognition of Streptomyces alkaliterrae sp. nov.</title>
        <authorList>
            <person name="Golinska P."/>
        </authorList>
    </citation>
    <scope>NUCLEOTIDE SEQUENCE [LARGE SCALE GENOMIC DNA]</scope>
    <source>
        <strain evidence="2">OF3</strain>
    </source>
</reference>
<evidence type="ECO:0000313" key="2">
    <source>
        <dbReference type="Proteomes" id="UP000525686"/>
    </source>
</evidence>
<proteinExistence type="predicted"/>
<evidence type="ECO:0000313" key="1">
    <source>
        <dbReference type="EMBL" id="MBB1251954.1"/>
    </source>
</evidence>
<comment type="caution">
    <text evidence="1">The sequence shown here is derived from an EMBL/GenBank/DDBJ whole genome shotgun (WGS) entry which is preliminary data.</text>
</comment>
<dbReference type="Proteomes" id="UP000525686">
    <property type="component" value="Unassembled WGS sequence"/>
</dbReference>
<sequence>MTDPPRPAPDRLATRIGQAVILHRAGDREEARSRLAALWAELQGGPAAQGDPVVPGGPAVGGALARCTVAHYLAGTQEDPYTRLQWHLRALSAARGHREPADGRSEEPSPAMRALYPLLCLGLADGYAELGERAAARRELARARAALVALPDEGRRADLQAAADRLARRLDP</sequence>
<dbReference type="AlphaFoldDB" id="A0A7W3WGN1"/>
<name>A0A7W3WGN1_9ACTN</name>